<evidence type="ECO:0000313" key="3">
    <source>
        <dbReference type="EMBL" id="ADH84918.1"/>
    </source>
</evidence>
<dbReference type="eggNOG" id="COG0607">
    <property type="taxonomic scope" value="Bacteria"/>
</dbReference>
<accession>D6Z636</accession>
<dbReference type="CDD" id="cd00158">
    <property type="entry name" value="RHOD"/>
    <property type="match status" value="1"/>
</dbReference>
<dbReference type="STRING" id="589865.DaAHT2_0207"/>
<name>D6Z636_DESAT</name>
<protein>
    <submittedName>
        <fullName evidence="3">Rhodanese domain protein</fullName>
    </submittedName>
</protein>
<dbReference type="Pfam" id="PF00581">
    <property type="entry name" value="Rhodanese"/>
    <property type="match status" value="1"/>
</dbReference>
<keyword evidence="4" id="KW-1185">Reference proteome</keyword>
<feature type="chain" id="PRO_5003091505" evidence="1">
    <location>
        <begin position="27"/>
        <end position="99"/>
    </location>
</feature>
<sequence>MRYKFFTILLATSICLLLAATAGARAWISDLSTEELKQRMDEPRRIVVVDTRTEQEYRQGHISGAINISSQASNQFQDIARLLPDDKEVPLVFYCRGFD</sequence>
<dbReference type="InterPro" id="IPR001763">
    <property type="entry name" value="Rhodanese-like_dom"/>
</dbReference>
<feature type="domain" description="Rhodanese" evidence="2">
    <location>
        <begin position="42"/>
        <end position="97"/>
    </location>
</feature>
<dbReference type="AlphaFoldDB" id="D6Z636"/>
<gene>
    <name evidence="3" type="ordered locus">DaAHT2_0207</name>
</gene>
<dbReference type="InParanoid" id="D6Z636"/>
<dbReference type="Gene3D" id="3.40.250.10">
    <property type="entry name" value="Rhodanese-like domain"/>
    <property type="match status" value="1"/>
</dbReference>
<dbReference type="Proteomes" id="UP000001508">
    <property type="component" value="Chromosome"/>
</dbReference>
<keyword evidence="1" id="KW-0732">Signal</keyword>
<organism evidence="3 4">
    <name type="scientific">Desulfurivibrio alkaliphilus (strain DSM 19089 / UNIQEM U267 / AHT2)</name>
    <dbReference type="NCBI Taxonomy" id="589865"/>
    <lineage>
        <taxon>Bacteria</taxon>
        <taxon>Pseudomonadati</taxon>
        <taxon>Thermodesulfobacteriota</taxon>
        <taxon>Desulfobulbia</taxon>
        <taxon>Desulfobulbales</taxon>
        <taxon>Desulfobulbaceae</taxon>
        <taxon>Desulfurivibrio</taxon>
    </lineage>
</organism>
<proteinExistence type="predicted"/>
<dbReference type="KEGG" id="dak:DaAHT2_0207"/>
<evidence type="ECO:0000313" key="4">
    <source>
        <dbReference type="Proteomes" id="UP000001508"/>
    </source>
</evidence>
<dbReference type="SUPFAM" id="SSF52821">
    <property type="entry name" value="Rhodanese/Cell cycle control phosphatase"/>
    <property type="match status" value="1"/>
</dbReference>
<dbReference type="EMBL" id="CP001940">
    <property type="protein sequence ID" value="ADH84918.1"/>
    <property type="molecule type" value="Genomic_DNA"/>
</dbReference>
<dbReference type="InterPro" id="IPR036873">
    <property type="entry name" value="Rhodanese-like_dom_sf"/>
</dbReference>
<evidence type="ECO:0000259" key="2">
    <source>
        <dbReference type="PROSITE" id="PS50206"/>
    </source>
</evidence>
<dbReference type="OrthoDB" id="9789585at2"/>
<dbReference type="HOGENOM" id="CLU_2315691_0_0_7"/>
<feature type="signal peptide" evidence="1">
    <location>
        <begin position="1"/>
        <end position="26"/>
    </location>
</feature>
<dbReference type="PROSITE" id="PS50206">
    <property type="entry name" value="RHODANESE_3"/>
    <property type="match status" value="1"/>
</dbReference>
<evidence type="ECO:0000256" key="1">
    <source>
        <dbReference type="SAM" id="SignalP"/>
    </source>
</evidence>
<reference evidence="4" key="1">
    <citation type="submission" date="2010-02" db="EMBL/GenBank/DDBJ databases">
        <title>Complete sequence of Desulfurivibrio alkaliphilus AHT2.</title>
        <authorList>
            <consortium name="US DOE Joint Genome Institute"/>
            <person name="Pitluck S."/>
            <person name="Chertkov O."/>
            <person name="Detter J.C."/>
            <person name="Han C."/>
            <person name="Tapia R."/>
            <person name="Larimer F."/>
            <person name="Land M."/>
            <person name="Hauser L."/>
            <person name="Kyrpides N."/>
            <person name="Mikhailova N."/>
            <person name="Sorokin D.Y."/>
            <person name="Muyzer G."/>
            <person name="Woyke T."/>
        </authorList>
    </citation>
    <scope>NUCLEOTIDE SEQUENCE [LARGE SCALE GENOMIC DNA]</scope>
    <source>
        <strain evidence="4">DSM 19089 / UNIQEM U267 / AHT2</strain>
    </source>
</reference>